<proteinExistence type="predicted"/>
<sequence length="329" mass="37644">MEGESCFQTLFLSKTGRITRNNDEVKELIDLANWMKNLNDEKRNSSITSLAIPGSHDSMTYGISRTSKIAPDAEPVVKELAKYLKPFVNLVMYSWSVTQNTNVKEQLNLGIRYLDLRIATKDNDSQFYFVHGMYGHNVTSGLSDIKDYLNQHLKETVILDFQHFYDFNNLDHERLINLVISIFGEKLCPRPIDLSFVTLETMFENGYQVIVIYRNSNARHKTFLWTSNMWPNPWPNTMNVTDLQKYLDDHLAKRPNNAGFVSQCVLTPQTSTVVFHPFSGVMSKCAVPVSKTIIPWIKKQSPPLNVAIADFIDMNNANFPLSVISLNYS</sequence>
<dbReference type="InterPro" id="IPR051057">
    <property type="entry name" value="PI-PLC_domain"/>
</dbReference>
<dbReference type="CDD" id="cd08616">
    <property type="entry name" value="PI-PLCXD1c"/>
    <property type="match status" value="1"/>
</dbReference>
<protein>
    <recommendedName>
        <fullName evidence="1">Phosphatidylinositol-specific phospholipase C X domain-containing protein</fullName>
    </recommendedName>
</protein>
<dbReference type="AlphaFoldDB" id="A0AAW1D857"/>
<dbReference type="Proteomes" id="UP001461498">
    <property type="component" value="Unassembled WGS sequence"/>
</dbReference>
<gene>
    <name evidence="2" type="ORF">O3M35_008213</name>
</gene>
<dbReference type="SMART" id="SM00148">
    <property type="entry name" value="PLCXc"/>
    <property type="match status" value="1"/>
</dbReference>
<name>A0AAW1D857_9HEMI</name>
<dbReference type="Pfam" id="PF00388">
    <property type="entry name" value="PI-PLC-X"/>
    <property type="match status" value="1"/>
</dbReference>
<dbReference type="SUPFAM" id="SSF51695">
    <property type="entry name" value="PLC-like phosphodiesterases"/>
    <property type="match status" value="1"/>
</dbReference>
<dbReference type="PANTHER" id="PTHR13593:SF113">
    <property type="entry name" value="SI:DKEY-266F7.9"/>
    <property type="match status" value="1"/>
</dbReference>
<dbReference type="GO" id="GO:0008081">
    <property type="term" value="F:phosphoric diester hydrolase activity"/>
    <property type="evidence" value="ECO:0007669"/>
    <property type="project" value="InterPro"/>
</dbReference>
<dbReference type="InterPro" id="IPR042158">
    <property type="entry name" value="PLCXD1/2/3"/>
</dbReference>
<reference evidence="2 3" key="1">
    <citation type="submission" date="2022-12" db="EMBL/GenBank/DDBJ databases">
        <title>Chromosome-level genome assembly of true bugs.</title>
        <authorList>
            <person name="Ma L."/>
            <person name="Li H."/>
        </authorList>
    </citation>
    <scope>NUCLEOTIDE SEQUENCE [LARGE SCALE GENOMIC DNA]</scope>
    <source>
        <strain evidence="2">Lab_2022b</strain>
    </source>
</reference>
<accession>A0AAW1D857</accession>
<dbReference type="Gene3D" id="3.20.20.190">
    <property type="entry name" value="Phosphatidylinositol (PI) phosphodiesterase"/>
    <property type="match status" value="1"/>
</dbReference>
<feature type="domain" description="Phosphatidylinositol-specific phospholipase C X" evidence="1">
    <location>
        <begin position="41"/>
        <end position="214"/>
    </location>
</feature>
<evidence type="ECO:0000259" key="1">
    <source>
        <dbReference type="SMART" id="SM00148"/>
    </source>
</evidence>
<dbReference type="InterPro" id="IPR017946">
    <property type="entry name" value="PLC-like_Pdiesterase_TIM-brl"/>
</dbReference>
<dbReference type="InterPro" id="IPR000909">
    <property type="entry name" value="PLipase_C_PInositol-sp_X_dom"/>
</dbReference>
<dbReference type="EMBL" id="JAPXFL010000005">
    <property type="protein sequence ID" value="KAK9506243.1"/>
    <property type="molecule type" value="Genomic_DNA"/>
</dbReference>
<evidence type="ECO:0000313" key="3">
    <source>
        <dbReference type="Proteomes" id="UP001461498"/>
    </source>
</evidence>
<evidence type="ECO:0000313" key="2">
    <source>
        <dbReference type="EMBL" id="KAK9506243.1"/>
    </source>
</evidence>
<dbReference type="PANTHER" id="PTHR13593">
    <property type="match status" value="1"/>
</dbReference>
<dbReference type="PROSITE" id="PS50007">
    <property type="entry name" value="PIPLC_X_DOMAIN"/>
    <property type="match status" value="1"/>
</dbReference>
<keyword evidence="3" id="KW-1185">Reference proteome</keyword>
<comment type="caution">
    <text evidence="2">The sequence shown here is derived from an EMBL/GenBank/DDBJ whole genome shotgun (WGS) entry which is preliminary data.</text>
</comment>
<dbReference type="GO" id="GO:0006629">
    <property type="term" value="P:lipid metabolic process"/>
    <property type="evidence" value="ECO:0007669"/>
    <property type="project" value="InterPro"/>
</dbReference>
<organism evidence="2 3">
    <name type="scientific">Rhynocoris fuscipes</name>
    <dbReference type="NCBI Taxonomy" id="488301"/>
    <lineage>
        <taxon>Eukaryota</taxon>
        <taxon>Metazoa</taxon>
        <taxon>Ecdysozoa</taxon>
        <taxon>Arthropoda</taxon>
        <taxon>Hexapoda</taxon>
        <taxon>Insecta</taxon>
        <taxon>Pterygota</taxon>
        <taxon>Neoptera</taxon>
        <taxon>Paraneoptera</taxon>
        <taxon>Hemiptera</taxon>
        <taxon>Heteroptera</taxon>
        <taxon>Panheteroptera</taxon>
        <taxon>Cimicomorpha</taxon>
        <taxon>Reduviidae</taxon>
        <taxon>Harpactorinae</taxon>
        <taxon>Harpactorini</taxon>
        <taxon>Rhynocoris</taxon>
    </lineage>
</organism>